<reference evidence="2 3" key="1">
    <citation type="submission" date="2017-08" db="EMBL/GenBank/DDBJ databases">
        <title>Lysobacter sylvestris genome.</title>
        <authorList>
            <person name="Zhang D.-C."/>
            <person name="Albuquerque L."/>
            <person name="Franca L."/>
            <person name="Froufe H.J.C."/>
            <person name="Barroso C."/>
            <person name="Egas C."/>
            <person name="Da Costa M."/>
            <person name="Margesin R."/>
        </authorList>
    </citation>
    <scope>NUCLEOTIDE SEQUENCE [LARGE SCALE GENOMIC DNA]</scope>
    <source>
        <strain evidence="2 3">AM20-91</strain>
    </source>
</reference>
<dbReference type="InterPro" id="IPR003607">
    <property type="entry name" value="HD/PDEase_dom"/>
</dbReference>
<dbReference type="PANTHER" id="PTHR43155:SF2">
    <property type="entry name" value="CYCLIC DI-GMP PHOSPHODIESTERASE PA4108"/>
    <property type="match status" value="1"/>
</dbReference>
<keyword evidence="3" id="KW-1185">Reference proteome</keyword>
<organism evidence="2 3">
    <name type="scientific">Solilutibacter silvestris</name>
    <dbReference type="NCBI Taxonomy" id="1645665"/>
    <lineage>
        <taxon>Bacteria</taxon>
        <taxon>Pseudomonadati</taxon>
        <taxon>Pseudomonadota</taxon>
        <taxon>Gammaproteobacteria</taxon>
        <taxon>Lysobacterales</taxon>
        <taxon>Lysobacteraceae</taxon>
        <taxon>Solilutibacter</taxon>
    </lineage>
</organism>
<dbReference type="PROSITE" id="PS51832">
    <property type="entry name" value="HD_GYP"/>
    <property type="match status" value="1"/>
</dbReference>
<sequence>MRIEERQVDVDQLQPGMYVCRLDRSWEGTPFPLQGFLVRSEDDVRELARWSGVVFIDVELCEPAQRRRLLTLVPHDRIVTRIDREHDEQVFQQRFEREVRVARETFTTFTQQASVLLDALRSRDTLDQHGVDAAVTPVVAAVTRNQDAYFWLMALKRHSDYAYRHAMNCCALAIAFGRALSYPESGLLSLARGGLLMDIGMASVPANVVDRPGMLHASQAMEMRDHVEEGCRRFDAAGFSDPEARAMLACHHEFFDGSGYPRRLAGTAIPLSGRIAAIVDAFDAMSSDRPYRAAMTRDAALRELYRSRDRQFQGELVEEFVRCLGVYPVGTLVELSSGEIGIVVAQNNAHRLRPRLMLLTWADKSLRDPFMPINLLGNEVGTDGERLTIIRSVPHNSYGLDPTELFL</sequence>
<dbReference type="Pfam" id="PF11871">
    <property type="entry name" value="DUF3391"/>
    <property type="match status" value="1"/>
</dbReference>
<proteinExistence type="predicted"/>
<evidence type="ECO:0000259" key="1">
    <source>
        <dbReference type="PROSITE" id="PS51832"/>
    </source>
</evidence>
<evidence type="ECO:0000313" key="2">
    <source>
        <dbReference type="EMBL" id="PNS09634.1"/>
    </source>
</evidence>
<dbReference type="Proteomes" id="UP000236220">
    <property type="component" value="Unassembled WGS sequence"/>
</dbReference>
<name>A0A2K1Q3N3_9GAMM</name>
<dbReference type="Gene3D" id="1.10.3210.10">
    <property type="entry name" value="Hypothetical protein af1432"/>
    <property type="match status" value="1"/>
</dbReference>
<dbReference type="InterPro" id="IPR021812">
    <property type="entry name" value="DUF3391"/>
</dbReference>
<dbReference type="RefSeq" id="WP_103074660.1">
    <property type="nucleotide sequence ID" value="NZ_NPZB01000001.1"/>
</dbReference>
<dbReference type="CDD" id="cd00077">
    <property type="entry name" value="HDc"/>
    <property type="match status" value="1"/>
</dbReference>
<dbReference type="SUPFAM" id="SSF109604">
    <property type="entry name" value="HD-domain/PDEase-like"/>
    <property type="match status" value="1"/>
</dbReference>
<dbReference type="InterPro" id="IPR037522">
    <property type="entry name" value="HD_GYP_dom"/>
</dbReference>
<dbReference type="PANTHER" id="PTHR43155">
    <property type="entry name" value="CYCLIC DI-GMP PHOSPHODIESTERASE PA4108-RELATED"/>
    <property type="match status" value="1"/>
</dbReference>
<evidence type="ECO:0000313" key="3">
    <source>
        <dbReference type="Proteomes" id="UP000236220"/>
    </source>
</evidence>
<dbReference type="Pfam" id="PF13487">
    <property type="entry name" value="HD_5"/>
    <property type="match status" value="1"/>
</dbReference>
<dbReference type="AlphaFoldDB" id="A0A2K1Q3N3"/>
<dbReference type="OrthoDB" id="9802066at2"/>
<protein>
    <recommendedName>
        <fullName evidence="1">HD-GYP domain-containing protein</fullName>
    </recommendedName>
</protein>
<gene>
    <name evidence="2" type="ORF">Lysil_1263</name>
</gene>
<accession>A0A2K1Q3N3</accession>
<comment type="caution">
    <text evidence="2">The sequence shown here is derived from an EMBL/GenBank/DDBJ whole genome shotgun (WGS) entry which is preliminary data.</text>
</comment>
<dbReference type="GO" id="GO:0008081">
    <property type="term" value="F:phosphoric diester hydrolase activity"/>
    <property type="evidence" value="ECO:0007669"/>
    <property type="project" value="UniProtKB-ARBA"/>
</dbReference>
<feature type="domain" description="HD-GYP" evidence="1">
    <location>
        <begin position="140"/>
        <end position="336"/>
    </location>
</feature>
<dbReference type="EMBL" id="NPZB01000001">
    <property type="protein sequence ID" value="PNS09634.1"/>
    <property type="molecule type" value="Genomic_DNA"/>
</dbReference>